<evidence type="ECO:0000313" key="1">
    <source>
        <dbReference type="EMBL" id="CAG8949963.1"/>
    </source>
</evidence>
<evidence type="ECO:0008006" key="3">
    <source>
        <dbReference type="Google" id="ProtNLM"/>
    </source>
</evidence>
<dbReference type="EMBL" id="CAJVRL010000025">
    <property type="protein sequence ID" value="CAG8949963.1"/>
    <property type="molecule type" value="Genomic_DNA"/>
</dbReference>
<organism evidence="1 2">
    <name type="scientific">Hymenoscyphus fraxineus</name>
    <dbReference type="NCBI Taxonomy" id="746836"/>
    <lineage>
        <taxon>Eukaryota</taxon>
        <taxon>Fungi</taxon>
        <taxon>Dikarya</taxon>
        <taxon>Ascomycota</taxon>
        <taxon>Pezizomycotina</taxon>
        <taxon>Leotiomycetes</taxon>
        <taxon>Helotiales</taxon>
        <taxon>Helotiaceae</taxon>
        <taxon>Hymenoscyphus</taxon>
    </lineage>
</organism>
<dbReference type="AlphaFoldDB" id="A0A9N9KNL7"/>
<sequence>MEEVQQSTTGEMMNYEAGASTWFLDPTSVNKHAKSSGVEGVFFKDDFGNRCVWGRVIKDHSKEQAEKKYRKKHIDFESRSKFMPLKKPLSLAQIDEPRSSRYWEALGCSSGNGCDLHNGGNGPHLLNLPYEQILKYVLIAPEGISIFPHTLTTNSKSHSEFFSYTGFYSIRQYPEEKYIDDDSELTWGPLDMSSPLYTWKKKEDKEGKYFEMRKTYCPIIDAGILRTCRELYRRGSDMFFTKNRLSFWMPNASSKWSPPTLLPYGNIVFRPNPILPWDCRRWVKIDQALVQIKYQWPLPMLEGFVYYDPFLRYLHTIGPIHAAKMKNLEFEGVIRLHQCEDKNCRADTCLMQCLNVYVHFISKFCTSIEKVVVHTLLDPHFDEPVGEFLHPWGPGTIEETLDHVLEAYVQRIPTLKEFVVYDSFGNRVIDWSQELDGLQRFIENATGPKRWKRDEPVVVAIQHNIQKCGFCKEDHETEECFNLCAFCGRFGHWKRTCMEYWDCWKRDWLEEDPETDNWLKTYPHSDRWPWYFGQ</sequence>
<name>A0A9N9KNL7_9HELO</name>
<reference evidence="1" key="1">
    <citation type="submission" date="2021-07" db="EMBL/GenBank/DDBJ databases">
        <authorList>
            <person name="Durling M."/>
        </authorList>
    </citation>
    <scope>NUCLEOTIDE SEQUENCE</scope>
</reference>
<protein>
    <recommendedName>
        <fullName evidence="3">CCHC-type domain-containing protein</fullName>
    </recommendedName>
</protein>
<dbReference type="OrthoDB" id="3505248at2759"/>
<proteinExistence type="predicted"/>
<keyword evidence="2" id="KW-1185">Reference proteome</keyword>
<dbReference type="Proteomes" id="UP000696280">
    <property type="component" value="Unassembled WGS sequence"/>
</dbReference>
<evidence type="ECO:0000313" key="2">
    <source>
        <dbReference type="Proteomes" id="UP000696280"/>
    </source>
</evidence>
<accession>A0A9N9KNL7</accession>
<gene>
    <name evidence="1" type="ORF">HYFRA_00004295</name>
</gene>
<comment type="caution">
    <text evidence="1">The sequence shown here is derived from an EMBL/GenBank/DDBJ whole genome shotgun (WGS) entry which is preliminary data.</text>
</comment>